<dbReference type="PANTHER" id="PTHR44329">
    <property type="entry name" value="SERINE/THREONINE-PROTEIN KINASE TNNI3K-RELATED"/>
    <property type="match status" value="1"/>
</dbReference>
<dbReference type="PANTHER" id="PTHR44329:SF214">
    <property type="entry name" value="PROTEIN KINASE DOMAIN-CONTAINING PROTEIN"/>
    <property type="match status" value="1"/>
</dbReference>
<dbReference type="GO" id="GO:0005524">
    <property type="term" value="F:ATP binding"/>
    <property type="evidence" value="ECO:0007669"/>
    <property type="project" value="InterPro"/>
</dbReference>
<dbReference type="InterPro" id="IPR008271">
    <property type="entry name" value="Ser/Thr_kinase_AS"/>
</dbReference>
<dbReference type="GO" id="GO:0004674">
    <property type="term" value="F:protein serine/threonine kinase activity"/>
    <property type="evidence" value="ECO:0007669"/>
    <property type="project" value="TreeGrafter"/>
</dbReference>
<proteinExistence type="predicted"/>
<feature type="domain" description="Protein kinase" evidence="2">
    <location>
        <begin position="837"/>
        <end position="1125"/>
    </location>
</feature>
<evidence type="ECO:0000313" key="3">
    <source>
        <dbReference type="EMBL" id="KAJ3566369.1"/>
    </source>
</evidence>
<dbReference type="InterPro" id="IPR051681">
    <property type="entry name" value="Ser/Thr_Kinases-Pseudokinases"/>
</dbReference>
<gene>
    <name evidence="3" type="ORF">NP233_g7051</name>
</gene>
<accession>A0AAD5VSM7</accession>
<feature type="domain" description="Protein kinase" evidence="2">
    <location>
        <begin position="372"/>
        <end position="720"/>
    </location>
</feature>
<dbReference type="EMBL" id="JANIEX010000493">
    <property type="protein sequence ID" value="KAJ3566369.1"/>
    <property type="molecule type" value="Genomic_DNA"/>
</dbReference>
<feature type="compositionally biased region" description="Acidic residues" evidence="1">
    <location>
        <begin position="1079"/>
        <end position="1090"/>
    </location>
</feature>
<dbReference type="SUPFAM" id="SSF56112">
    <property type="entry name" value="Protein kinase-like (PK-like)"/>
    <property type="match status" value="3"/>
</dbReference>
<reference evidence="3" key="1">
    <citation type="submission" date="2022-07" db="EMBL/GenBank/DDBJ databases">
        <title>Genome Sequence of Leucocoprinus birnbaumii.</title>
        <authorList>
            <person name="Buettner E."/>
        </authorList>
    </citation>
    <scope>NUCLEOTIDE SEQUENCE</scope>
    <source>
        <strain evidence="3">VT141</strain>
    </source>
</reference>
<dbReference type="Proteomes" id="UP001213000">
    <property type="component" value="Unassembled WGS sequence"/>
</dbReference>
<dbReference type="SMART" id="SM00220">
    <property type="entry name" value="S_TKc"/>
    <property type="match status" value="1"/>
</dbReference>
<evidence type="ECO:0000313" key="4">
    <source>
        <dbReference type="Proteomes" id="UP001213000"/>
    </source>
</evidence>
<protein>
    <recommendedName>
        <fullName evidence="2">Protein kinase domain-containing protein</fullName>
    </recommendedName>
</protein>
<keyword evidence="4" id="KW-1185">Reference proteome</keyword>
<sequence length="1191" mass="133102">MTEEHASARGFSVPTESEVFATLHHLVSKIDADSRVEELVEKARSLDAEDTQLLVDCLSLAMDKEAAPFKTRPYVWRSLVKVASSAKLFAQNHTLSTEHVSAEDNSGLPDVYKISGDTSRCVQIQRTTKNQPDELYCQSLVSWVHLSHPNILPLFYVASLDGHNHPCLVSPCTKNQNICEYITANPDTARIPLMSDIINGLSYMHQFDIIHGGLNPGSVSVSDEGKAIIADLDTSELPPVRYSAPELLADEDVQPTKATDVWALACLCYEISSGNVPFCQISREIRVSGAVVAGNKPIRPGHGHVGGKEITDAFWQIMLMSWEFEPTNRPECLTVQQVFLASDPEGSRSKSYPVIQPEKLKTLSINLEQMKARLRDILGSENSPSLHVPEHLRTSLSSFIPDTTKLKATAAAVKRLDPNETQVFVDFLDLVLEDLTDYSEQRPAKTLLSDIMTSTNIVPRRYKISAIPYNPTPVLEGPHVKAYRGRGTNVRVNVVTEAQAVKVCSFKAYAFFASFTLHPNSISCIGVFFEDAIGSPRPCVVTSFSDYAFLEDYASGIPQKERIPLISDVIEGMIYLDEKPGLIFRYTSKEAVLVSGEGRAVLAAFGSSLFFTKATTSSTRILRFSTLIDDESYEQESIWKLGCVCYTVLSRREPYYQYTEEDQIRSAISQGGLPRRPSHADEDIDEIGDEAWDLITQCCRRSPSDRPKIRDIKKLIATWGIEDNRPPVKASQDSTFQEMRSRANVDFHHVETLFGKIQVELLKSPLSKLLANHIKDVTGAVEMLPTDDIRNFVDFLDMTLKDHLTLSNEQNRTLALLSKITSSTHVFPRRYKLKAIQYHSKPMAEGGYGTVHRGTDLDVCVKVMVQVDSKALTSWIKELVLWAHMSHPNILPFCGVMVENHTSAQRICLVSPYMKNGNLCNYVARLPQKSRLPLALDVAKGLRHLHESGIFHGDLKGENVLISNEGRCLITDFGTTQISTATITTSTSLIPTTLRFAAPEVLLSSGGLTRERDIWSFGCLCYQVWICGRAVELRDLTVVPFRKVFSRLPPYYQYAQAMQIQAALSRKELPKRRSSADSSESDNEWDDDLDDDWDEIDEETWSLITRCCAPEPEDRLSIFAIQEVIGDMKVWDDRPAAKAGLGDEISKLRLKPEIDMTRAGALLDRLQKTLSPSSEETIDDFSSVFNSYLGF</sequence>
<dbReference type="AlphaFoldDB" id="A0AAD5VSM7"/>
<comment type="caution">
    <text evidence="3">The sequence shown here is derived from an EMBL/GenBank/DDBJ whole genome shotgun (WGS) entry which is preliminary data.</text>
</comment>
<dbReference type="InterPro" id="IPR000719">
    <property type="entry name" value="Prot_kinase_dom"/>
</dbReference>
<name>A0AAD5VSM7_9AGAR</name>
<dbReference type="Pfam" id="PF00069">
    <property type="entry name" value="Pkinase"/>
    <property type="match status" value="3"/>
</dbReference>
<dbReference type="Gene3D" id="1.10.510.10">
    <property type="entry name" value="Transferase(Phosphotransferase) domain 1"/>
    <property type="match status" value="3"/>
</dbReference>
<evidence type="ECO:0000256" key="1">
    <source>
        <dbReference type="SAM" id="MobiDB-lite"/>
    </source>
</evidence>
<feature type="domain" description="Protein kinase" evidence="2">
    <location>
        <begin position="97"/>
        <end position="340"/>
    </location>
</feature>
<dbReference type="InterPro" id="IPR011009">
    <property type="entry name" value="Kinase-like_dom_sf"/>
</dbReference>
<dbReference type="PROSITE" id="PS50011">
    <property type="entry name" value="PROTEIN_KINASE_DOM"/>
    <property type="match status" value="3"/>
</dbReference>
<dbReference type="PROSITE" id="PS00108">
    <property type="entry name" value="PROTEIN_KINASE_ST"/>
    <property type="match status" value="1"/>
</dbReference>
<organism evidence="3 4">
    <name type="scientific">Leucocoprinus birnbaumii</name>
    <dbReference type="NCBI Taxonomy" id="56174"/>
    <lineage>
        <taxon>Eukaryota</taxon>
        <taxon>Fungi</taxon>
        <taxon>Dikarya</taxon>
        <taxon>Basidiomycota</taxon>
        <taxon>Agaricomycotina</taxon>
        <taxon>Agaricomycetes</taxon>
        <taxon>Agaricomycetidae</taxon>
        <taxon>Agaricales</taxon>
        <taxon>Agaricineae</taxon>
        <taxon>Agaricaceae</taxon>
        <taxon>Leucocoprinus</taxon>
    </lineage>
</organism>
<evidence type="ECO:0000259" key="2">
    <source>
        <dbReference type="PROSITE" id="PS50011"/>
    </source>
</evidence>
<feature type="region of interest" description="Disordered" evidence="1">
    <location>
        <begin position="1071"/>
        <end position="1090"/>
    </location>
</feature>